<evidence type="ECO:0000256" key="1">
    <source>
        <dbReference type="ARBA" id="ARBA00004049"/>
    </source>
</evidence>
<dbReference type="PANTHER" id="PTHR46373">
    <property type="entry name" value="PROTEIN RKD4"/>
    <property type="match status" value="1"/>
</dbReference>
<keyword evidence="2" id="KW-0805">Transcription regulation</keyword>
<dbReference type="AlphaFoldDB" id="A0A0N7L8L7"/>
<feature type="compositionally biased region" description="Polar residues" evidence="7">
    <location>
        <begin position="517"/>
        <end position="527"/>
    </location>
</feature>
<keyword evidence="3" id="KW-0175">Coiled coil</keyword>
<dbReference type="InterPro" id="IPR044607">
    <property type="entry name" value="RKD-like"/>
</dbReference>
<evidence type="ECO:0000259" key="8">
    <source>
        <dbReference type="PROSITE" id="PS51519"/>
    </source>
</evidence>
<dbReference type="Pfam" id="PF02042">
    <property type="entry name" value="RWP-RK"/>
    <property type="match status" value="1"/>
</dbReference>
<dbReference type="STRING" id="4781.A0A0N7L8L7"/>
<evidence type="ECO:0000313" key="9">
    <source>
        <dbReference type="EMBL" id="CEG50227.1"/>
    </source>
</evidence>
<sequence length="527" mass="57827">MAVEMEQQRTPELTVSESESRVGTDSSASLSLLSSMDENKPFAPIDISKSVLMWPESNVQRIKPTTPGGSSLKVETSLAVVRNMGVTLDESVFSKPSDGLPVPSISCDSVSPVSPTVMKDLNFDSRLISDAWSYEGPQNMYALLTQPTHQIDPLINGTGLSAPYMQMHQQPLQLQLDQLPLQMSPLHGSSFSSLYMSGGSLTLSPHQMMMHQPLNVSSGNYATTPSNGNLNDSLISGDPTLFLAPSGSPIKQQILPMPHGNGVVDVKSLTLNELRPHFNKPMAVVAKELGVCITLMKKICRRNGLIRWPHRRIRSLVNRITSLQVLASNAAGAECKRFHGQIATLREELSSVIQNPNEKSRKSQSDSKMSMDTGQFNAGDVLDIFPNPNEMVETKIDVQNESIENHTNVKSQNENAIDADSNAIVGVKSVEKEAIRETFRSKKRKQTFGLHAHQPPPIKICWQDDLPSICRLQSQSVPGRRLRGDRRYGRSRDVSIGGCSTSVRPSTTTHRNGRRGSISSILNGMPE</sequence>
<feature type="region of interest" description="Disordered" evidence="7">
    <location>
        <begin position="350"/>
        <end position="373"/>
    </location>
</feature>
<dbReference type="OrthoDB" id="6270329at2759"/>
<feature type="compositionally biased region" description="Polar residues" evidence="7">
    <location>
        <begin position="498"/>
        <end position="510"/>
    </location>
</feature>
<dbReference type="GO" id="GO:0003700">
    <property type="term" value="F:DNA-binding transcription factor activity"/>
    <property type="evidence" value="ECO:0007669"/>
    <property type="project" value="InterPro"/>
</dbReference>
<dbReference type="EMBL" id="CCYD01003101">
    <property type="protein sequence ID" value="CEG50227.1"/>
    <property type="molecule type" value="Genomic_DNA"/>
</dbReference>
<organism evidence="9 10">
    <name type="scientific">Plasmopara halstedii</name>
    <name type="common">Downy mildew of sunflower</name>
    <dbReference type="NCBI Taxonomy" id="4781"/>
    <lineage>
        <taxon>Eukaryota</taxon>
        <taxon>Sar</taxon>
        <taxon>Stramenopiles</taxon>
        <taxon>Oomycota</taxon>
        <taxon>Peronosporomycetes</taxon>
        <taxon>Peronosporales</taxon>
        <taxon>Peronosporaceae</taxon>
        <taxon>Plasmopara</taxon>
    </lineage>
</organism>
<comment type="function">
    <text evidence="1">Putative transcription factor.</text>
</comment>
<feature type="region of interest" description="Disordered" evidence="7">
    <location>
        <begin position="1"/>
        <end position="27"/>
    </location>
</feature>
<protein>
    <submittedName>
        <fullName evidence="9">RWP-RK domain</fullName>
    </submittedName>
</protein>
<dbReference type="GO" id="GO:0003677">
    <property type="term" value="F:DNA binding"/>
    <property type="evidence" value="ECO:0007669"/>
    <property type="project" value="UniProtKB-KW"/>
</dbReference>
<keyword evidence="5" id="KW-0804">Transcription</keyword>
<dbReference type="Proteomes" id="UP000054928">
    <property type="component" value="Unassembled WGS sequence"/>
</dbReference>
<evidence type="ECO:0000313" key="10">
    <source>
        <dbReference type="Proteomes" id="UP000054928"/>
    </source>
</evidence>
<feature type="domain" description="RWP-RK" evidence="8">
    <location>
        <begin position="246"/>
        <end position="336"/>
    </location>
</feature>
<dbReference type="InterPro" id="IPR003035">
    <property type="entry name" value="RWP-RK_dom"/>
</dbReference>
<keyword evidence="6" id="KW-0539">Nucleus</keyword>
<reference evidence="10" key="1">
    <citation type="submission" date="2014-09" db="EMBL/GenBank/DDBJ databases">
        <authorList>
            <person name="Sharma Rahul"/>
            <person name="Thines Marco"/>
        </authorList>
    </citation>
    <scope>NUCLEOTIDE SEQUENCE [LARGE SCALE GENOMIC DNA]</scope>
</reference>
<proteinExistence type="predicted"/>
<accession>A0A0N7L8L7</accession>
<feature type="compositionally biased region" description="Polar residues" evidence="7">
    <location>
        <begin position="8"/>
        <end position="25"/>
    </location>
</feature>
<dbReference type="RefSeq" id="XP_024586596.1">
    <property type="nucleotide sequence ID" value="XM_024721504.1"/>
</dbReference>
<keyword evidence="10" id="KW-1185">Reference proteome</keyword>
<evidence type="ECO:0000256" key="4">
    <source>
        <dbReference type="ARBA" id="ARBA00023125"/>
    </source>
</evidence>
<dbReference type="PROSITE" id="PS51519">
    <property type="entry name" value="RWP_RK"/>
    <property type="match status" value="1"/>
</dbReference>
<name>A0A0N7L8L7_PLAHL</name>
<evidence type="ECO:0000256" key="2">
    <source>
        <dbReference type="ARBA" id="ARBA00023015"/>
    </source>
</evidence>
<evidence type="ECO:0000256" key="6">
    <source>
        <dbReference type="ARBA" id="ARBA00023242"/>
    </source>
</evidence>
<evidence type="ECO:0000256" key="5">
    <source>
        <dbReference type="ARBA" id="ARBA00023163"/>
    </source>
</evidence>
<feature type="region of interest" description="Disordered" evidence="7">
    <location>
        <begin position="481"/>
        <end position="527"/>
    </location>
</feature>
<evidence type="ECO:0000256" key="3">
    <source>
        <dbReference type="ARBA" id="ARBA00023054"/>
    </source>
</evidence>
<dbReference type="PANTHER" id="PTHR46373:SF2">
    <property type="entry name" value="RWP-RK DOMAIN-CONTAINING PROTEIN"/>
    <property type="match status" value="1"/>
</dbReference>
<evidence type="ECO:0000256" key="7">
    <source>
        <dbReference type="SAM" id="MobiDB-lite"/>
    </source>
</evidence>
<keyword evidence="4" id="KW-0238">DNA-binding</keyword>
<dbReference type="GeneID" id="36403006"/>
<dbReference type="OMA" id="SPHQMMM"/>